<protein>
    <submittedName>
        <fullName evidence="1">BspA family leucine-rich repeat surface protein</fullName>
    </submittedName>
</protein>
<sequence length="276" mass="31935">MSKYTPKTFQELKWLVDDESVYLGDIDTSAITDMTFLFAYSNRKDFRGIEKWDVSNVECFLSMFYGCKTFNEPLESWNVSSAIEMGAMFFGCKNFNQSLNNWDIRNVEDMDSMFIGCDSLNTSFENWLKIQNVSVLAFSGLNTKLLGLKINKVNGKFQPKNKYELNLLVSDESVHLGDIDTSLITDMSRMFIEVSRKDFCGIESWDVSNVVNMYAMFSWQKDFYADLSSWDVSKVENMHSMFFGCKKFNKQIPKGWDLKVDSSNAFLSFPKYAKKI</sequence>
<dbReference type="RefSeq" id="WP_302243810.1">
    <property type="nucleotide sequence ID" value="NZ_JAULJQ010000002.1"/>
</dbReference>
<dbReference type="EMBL" id="JAULJQ010000002">
    <property type="protein sequence ID" value="MDO2409020.1"/>
    <property type="molecule type" value="Genomic_DNA"/>
</dbReference>
<dbReference type="Pfam" id="PF03382">
    <property type="entry name" value="DUF285"/>
    <property type="match status" value="2"/>
</dbReference>
<keyword evidence="2" id="KW-1185">Reference proteome</keyword>
<gene>
    <name evidence="1" type="ORF">Q2362_02755</name>
</gene>
<dbReference type="InterPro" id="IPR005046">
    <property type="entry name" value="DUF285"/>
</dbReference>
<evidence type="ECO:0000313" key="1">
    <source>
        <dbReference type="EMBL" id="MDO2409020.1"/>
    </source>
</evidence>
<comment type="caution">
    <text evidence="1">The sequence shown here is derived from an EMBL/GenBank/DDBJ whole genome shotgun (WGS) entry which is preliminary data.</text>
</comment>
<name>A0ABT8T6H9_9BACT</name>
<evidence type="ECO:0000313" key="2">
    <source>
        <dbReference type="Proteomes" id="UP001171111"/>
    </source>
</evidence>
<dbReference type="NCBIfam" id="TIGR02167">
    <property type="entry name" value="Liste_lipo_26"/>
    <property type="match status" value="1"/>
</dbReference>
<dbReference type="Proteomes" id="UP001171111">
    <property type="component" value="Unassembled WGS sequence"/>
</dbReference>
<proteinExistence type="predicted"/>
<organism evidence="1 2">
    <name type="scientific">Campylobacter magnus</name>
    <dbReference type="NCBI Taxonomy" id="3026462"/>
    <lineage>
        <taxon>Bacteria</taxon>
        <taxon>Pseudomonadati</taxon>
        <taxon>Campylobacterota</taxon>
        <taxon>Epsilonproteobacteria</taxon>
        <taxon>Campylobacterales</taxon>
        <taxon>Campylobacteraceae</taxon>
        <taxon>Campylobacter</taxon>
    </lineage>
</organism>
<accession>A0ABT8T6H9</accession>
<reference evidence="1 2" key="1">
    <citation type="submission" date="2023-06" db="EMBL/GenBank/DDBJ databases">
        <title>Campylobacter magnum sp. nov., isolated from cecal contents of domestic pigs (Sus scrofa domesticus).</title>
        <authorList>
            <person name="Papic B."/>
            <person name="Gruntar I."/>
        </authorList>
    </citation>
    <scope>NUCLEOTIDE SEQUENCE [LARGE SCALE GENOMIC DNA]</scope>
    <source>
        <strain evidence="2">34484-21</strain>
    </source>
</reference>
<dbReference type="InterPro" id="IPR011889">
    <property type="entry name" value="Liste_lipo_26"/>
</dbReference>